<evidence type="ECO:0000313" key="2">
    <source>
        <dbReference type="Proteomes" id="UP000307378"/>
    </source>
</evidence>
<name>A0A4S8QA37_9HYPH</name>
<protein>
    <submittedName>
        <fullName evidence="1">Type II toxin-antitoxin system RelE/ParE family toxin</fullName>
    </submittedName>
</protein>
<dbReference type="Pfam" id="PF05973">
    <property type="entry name" value="Gp49"/>
    <property type="match status" value="1"/>
</dbReference>
<sequence>MKKFVFVNEAAKRAFLDLPREIQRQFGTDLQAVQRGEPPFSRWKHLTETVGPGAIELIENAPNAYRTIYCAKFAETVYILHAFTKTTNSVDRHAMKTAAERYKLMLQMLRAKP</sequence>
<accession>A0A4S8QA37</accession>
<proteinExistence type="predicted"/>
<gene>
    <name evidence="1" type="ORF">FAA86_03195</name>
</gene>
<dbReference type="AlphaFoldDB" id="A0A4S8QA37"/>
<reference evidence="1 2" key="1">
    <citation type="submission" date="2019-04" db="EMBL/GenBank/DDBJ databases">
        <title>genome sequence of strain W3.</title>
        <authorList>
            <person name="Gao J."/>
            <person name="Sun J."/>
        </authorList>
    </citation>
    <scope>NUCLEOTIDE SEQUENCE [LARGE SCALE GENOMIC DNA]</scope>
    <source>
        <strain evidence="1 2">W3</strain>
    </source>
</reference>
<dbReference type="InterPro" id="IPR009241">
    <property type="entry name" value="HigB-like"/>
</dbReference>
<evidence type="ECO:0000313" key="1">
    <source>
        <dbReference type="EMBL" id="THV37829.1"/>
    </source>
</evidence>
<organism evidence="1 2">
    <name type="scientific">Rhizobium rosettiformans W3</name>
    <dbReference type="NCBI Taxonomy" id="538378"/>
    <lineage>
        <taxon>Bacteria</taxon>
        <taxon>Pseudomonadati</taxon>
        <taxon>Pseudomonadota</taxon>
        <taxon>Alphaproteobacteria</taxon>
        <taxon>Hyphomicrobiales</taxon>
        <taxon>Rhizobiaceae</taxon>
        <taxon>Rhizobium/Agrobacterium group</taxon>
        <taxon>Rhizobium</taxon>
    </lineage>
</organism>
<dbReference type="Proteomes" id="UP000307378">
    <property type="component" value="Unassembled WGS sequence"/>
</dbReference>
<dbReference type="RefSeq" id="WP_136538346.1">
    <property type="nucleotide sequence ID" value="NZ_STGU01000002.1"/>
</dbReference>
<comment type="caution">
    <text evidence="1">The sequence shown here is derived from an EMBL/GenBank/DDBJ whole genome shotgun (WGS) entry which is preliminary data.</text>
</comment>
<dbReference type="EMBL" id="STGU01000002">
    <property type="protein sequence ID" value="THV37829.1"/>
    <property type="molecule type" value="Genomic_DNA"/>
</dbReference>